<dbReference type="PIRSF" id="PIRSF000495">
    <property type="entry name" value="Amidotransf_hisH"/>
    <property type="match status" value="1"/>
</dbReference>
<dbReference type="SUPFAM" id="SSF52317">
    <property type="entry name" value="Class I glutamine amidotransferase-like"/>
    <property type="match status" value="1"/>
</dbReference>
<dbReference type="InterPro" id="IPR017926">
    <property type="entry name" value="GATASE"/>
</dbReference>
<dbReference type="Gene3D" id="3.40.50.880">
    <property type="match status" value="1"/>
</dbReference>
<evidence type="ECO:0000256" key="9">
    <source>
        <dbReference type="ARBA" id="ARBA00049534"/>
    </source>
</evidence>
<dbReference type="OrthoDB" id="9807137at2"/>
<dbReference type="Proteomes" id="UP000003931">
    <property type="component" value="Chromosome"/>
</dbReference>
<reference evidence="12 13" key="1">
    <citation type="journal article" date="2012" name="Mol. Biol. Evol.">
        <title>Genome reduction and co-evolution between the primary and secondary bacterial symbionts of psyllids.</title>
        <authorList>
            <person name="Sloan D.B."/>
            <person name="Moran N.A."/>
        </authorList>
    </citation>
    <scope>NUCLEOTIDE SEQUENCE [LARGE SCALE GENOMIC DNA]</scope>
    <source>
        <strain evidence="12 13">CS</strain>
    </source>
</reference>
<comment type="pathway">
    <text evidence="1">Amino-acid biosynthesis; L-histidine biosynthesis; L-histidine from 5-phospho-alpha-D-ribose 1-diphosphate: step 5/9.</text>
</comment>
<comment type="catalytic activity">
    <reaction evidence="8">
        <text>5-[(5-phospho-1-deoxy-D-ribulos-1-ylimino)methylamino]-1-(5-phospho-beta-D-ribosyl)imidazole-4-carboxamide + L-glutamine = D-erythro-1-(imidazol-4-yl)glycerol 3-phosphate + 5-amino-1-(5-phospho-beta-D-ribosyl)imidazole-4-carboxamide + L-glutamate + H(+)</text>
        <dbReference type="Rhea" id="RHEA:24793"/>
        <dbReference type="ChEBI" id="CHEBI:15378"/>
        <dbReference type="ChEBI" id="CHEBI:29985"/>
        <dbReference type="ChEBI" id="CHEBI:58278"/>
        <dbReference type="ChEBI" id="CHEBI:58359"/>
        <dbReference type="ChEBI" id="CHEBI:58475"/>
        <dbReference type="ChEBI" id="CHEBI:58525"/>
        <dbReference type="EC" id="4.3.2.10"/>
    </reaction>
</comment>
<evidence type="ECO:0000256" key="7">
    <source>
        <dbReference type="ARBA" id="ARBA00023239"/>
    </source>
</evidence>
<feature type="active site" evidence="10">
    <location>
        <position position="182"/>
    </location>
</feature>
<dbReference type="InterPro" id="IPR029062">
    <property type="entry name" value="Class_I_gatase-like"/>
</dbReference>
<feature type="active site" evidence="10">
    <location>
        <position position="184"/>
    </location>
</feature>
<dbReference type="UniPathway" id="UPA00031">
    <property type="reaction ID" value="UER00010"/>
</dbReference>
<sequence length="200" mass="23787">MNLLIINYGTSNINSIYNSVKKIKNVNVYVNDFKKKHIDKIIFPGQSHIKTSIDFIKNNYEFYEKIKNKYILGICIGYHIFFKKSEENIKINSLNYIKKNIKLLSKKCCDKYIIPNIGWKPIYIIKNHIIFKNLPLYFNQYFMNSFSSYYNKEKFSFGVSKINNLLYNSIVIKNNKILFQFHPEKSGNYGLKLINNFIKL</sequence>
<evidence type="ECO:0000256" key="2">
    <source>
        <dbReference type="ARBA" id="ARBA00011152"/>
    </source>
</evidence>
<dbReference type="Pfam" id="PF00117">
    <property type="entry name" value="GATase"/>
    <property type="match status" value="1"/>
</dbReference>
<dbReference type="STRING" id="1202537.A33Y_079"/>
<dbReference type="GO" id="GO:0016829">
    <property type="term" value="F:lyase activity"/>
    <property type="evidence" value="ECO:0007669"/>
    <property type="project" value="UniProtKB-KW"/>
</dbReference>
<keyword evidence="6" id="KW-0368">Histidine biosynthesis</keyword>
<organism evidence="12 13">
    <name type="scientific">Candidatus Carsonella ruddii CS isolate Thao2000</name>
    <dbReference type="NCBI Taxonomy" id="1202537"/>
    <lineage>
        <taxon>Bacteria</taxon>
        <taxon>Pseudomonadati</taxon>
        <taxon>Pseudomonadota</taxon>
        <taxon>Gammaproteobacteria</taxon>
        <taxon>Oceanospirillales</taxon>
        <taxon>Halomonadaceae</taxon>
        <taxon>Zymobacter group</taxon>
        <taxon>Candidatus Carsonella</taxon>
    </lineage>
</organism>
<evidence type="ECO:0000256" key="3">
    <source>
        <dbReference type="ARBA" id="ARBA00022605"/>
    </source>
</evidence>
<dbReference type="PATRIC" id="fig|1202537.3.peg.70"/>
<dbReference type="GO" id="GO:0000105">
    <property type="term" value="P:L-histidine biosynthetic process"/>
    <property type="evidence" value="ECO:0007669"/>
    <property type="project" value="UniProtKB-UniPathway"/>
</dbReference>
<dbReference type="RefSeq" id="WP_014887036.1">
    <property type="nucleotide sequence ID" value="NC_018415.1"/>
</dbReference>
<evidence type="ECO:0000256" key="6">
    <source>
        <dbReference type="ARBA" id="ARBA00023102"/>
    </source>
</evidence>
<dbReference type="NCBIfam" id="TIGR01855">
    <property type="entry name" value="IMP_synth_hisH"/>
    <property type="match status" value="1"/>
</dbReference>
<evidence type="ECO:0000256" key="4">
    <source>
        <dbReference type="ARBA" id="ARBA00022801"/>
    </source>
</evidence>
<keyword evidence="5 12" id="KW-0315">Glutamine amidotransferase</keyword>
<evidence type="ECO:0000313" key="12">
    <source>
        <dbReference type="EMBL" id="AFP83735.1"/>
    </source>
</evidence>
<comment type="catalytic activity">
    <reaction evidence="9">
        <text>L-glutamine + H2O = L-glutamate + NH4(+)</text>
        <dbReference type="Rhea" id="RHEA:15889"/>
        <dbReference type="ChEBI" id="CHEBI:15377"/>
        <dbReference type="ChEBI" id="CHEBI:28938"/>
        <dbReference type="ChEBI" id="CHEBI:29985"/>
        <dbReference type="ChEBI" id="CHEBI:58359"/>
        <dbReference type="EC" id="3.5.1.2"/>
    </reaction>
</comment>
<gene>
    <name evidence="12" type="primary">hisH</name>
    <name evidence="12" type="ORF">A33Y_079</name>
</gene>
<accession>J7H0B0</accession>
<dbReference type="HOGENOM" id="CLU_071837_2_2_6"/>
<comment type="subunit">
    <text evidence="2">Heterodimer of HisH and HisF.</text>
</comment>
<dbReference type="GO" id="GO:0004359">
    <property type="term" value="F:glutaminase activity"/>
    <property type="evidence" value="ECO:0007669"/>
    <property type="project" value="UniProtKB-EC"/>
</dbReference>
<dbReference type="PANTHER" id="PTHR42701">
    <property type="entry name" value="IMIDAZOLE GLYCEROL PHOSPHATE SYNTHASE SUBUNIT HISH"/>
    <property type="match status" value="1"/>
</dbReference>
<feature type="active site" description="Nucleophile" evidence="10">
    <location>
        <position position="75"/>
    </location>
</feature>
<dbReference type="InterPro" id="IPR010139">
    <property type="entry name" value="Imidazole-glycPsynth_HisH"/>
</dbReference>
<protein>
    <submittedName>
        <fullName evidence="12">Imidazole glycerol phosphate synthase, glutamine amidotransferase subunit</fullName>
    </submittedName>
</protein>
<evidence type="ECO:0000256" key="8">
    <source>
        <dbReference type="ARBA" id="ARBA00047838"/>
    </source>
</evidence>
<keyword evidence="4" id="KW-0378">Hydrolase</keyword>
<proteinExistence type="predicted"/>
<evidence type="ECO:0000259" key="11">
    <source>
        <dbReference type="Pfam" id="PF00117"/>
    </source>
</evidence>
<feature type="domain" description="Glutamine amidotransferase" evidence="11">
    <location>
        <begin position="4"/>
        <end position="197"/>
    </location>
</feature>
<dbReference type="EMBL" id="CP003542">
    <property type="protein sequence ID" value="AFP83735.1"/>
    <property type="molecule type" value="Genomic_DNA"/>
</dbReference>
<dbReference type="AlphaFoldDB" id="J7H0B0"/>
<name>J7H0B0_CARRU</name>
<keyword evidence="7" id="KW-0456">Lyase</keyword>
<evidence type="ECO:0000256" key="1">
    <source>
        <dbReference type="ARBA" id="ARBA00005091"/>
    </source>
</evidence>
<dbReference type="PROSITE" id="PS51273">
    <property type="entry name" value="GATASE_TYPE_1"/>
    <property type="match status" value="1"/>
</dbReference>
<dbReference type="KEGG" id="crc:A33Y_079"/>
<dbReference type="GO" id="GO:0000107">
    <property type="term" value="F:imidazoleglycerol-phosphate synthase activity"/>
    <property type="evidence" value="ECO:0007669"/>
    <property type="project" value="TreeGrafter"/>
</dbReference>
<evidence type="ECO:0000313" key="13">
    <source>
        <dbReference type="Proteomes" id="UP000003931"/>
    </source>
</evidence>
<evidence type="ECO:0000256" key="10">
    <source>
        <dbReference type="PIRSR" id="PIRSR000495-1"/>
    </source>
</evidence>
<keyword evidence="3" id="KW-0028">Amino-acid biosynthesis</keyword>
<evidence type="ECO:0000256" key="5">
    <source>
        <dbReference type="ARBA" id="ARBA00022962"/>
    </source>
</evidence>
<dbReference type="PANTHER" id="PTHR42701:SF1">
    <property type="entry name" value="IMIDAZOLE GLYCEROL PHOSPHATE SYNTHASE SUBUNIT HISH"/>
    <property type="match status" value="1"/>
</dbReference>
<keyword evidence="12" id="KW-0808">Transferase</keyword>